<evidence type="ECO:0000313" key="2">
    <source>
        <dbReference type="Proteomes" id="UP000822688"/>
    </source>
</evidence>
<dbReference type="CDD" id="cd00303">
    <property type="entry name" value="retropepsin_like"/>
    <property type="match status" value="1"/>
</dbReference>
<dbReference type="AlphaFoldDB" id="A0A8T0HMZ9"/>
<comment type="caution">
    <text evidence="1">The sequence shown here is derived from an EMBL/GenBank/DDBJ whole genome shotgun (WGS) entry which is preliminary data.</text>
</comment>
<accession>A0A8T0HMZ9</accession>
<dbReference type="InterPro" id="IPR021109">
    <property type="entry name" value="Peptidase_aspartic_dom_sf"/>
</dbReference>
<dbReference type="Gene3D" id="2.40.70.10">
    <property type="entry name" value="Acid Proteases"/>
    <property type="match status" value="1"/>
</dbReference>
<name>A0A8T0HMZ9_CERPU</name>
<protein>
    <submittedName>
        <fullName evidence="1">Uncharacterized protein</fullName>
    </submittedName>
</protein>
<gene>
    <name evidence="1" type="ORF">KC19_VG061300</name>
</gene>
<evidence type="ECO:0000313" key="1">
    <source>
        <dbReference type="EMBL" id="KAG0572008.1"/>
    </source>
</evidence>
<dbReference type="SUPFAM" id="SSF50630">
    <property type="entry name" value="Acid proteases"/>
    <property type="match status" value="1"/>
</dbReference>
<proteinExistence type="predicted"/>
<organism evidence="1 2">
    <name type="scientific">Ceratodon purpureus</name>
    <name type="common">Fire moss</name>
    <name type="synonym">Dicranum purpureum</name>
    <dbReference type="NCBI Taxonomy" id="3225"/>
    <lineage>
        <taxon>Eukaryota</taxon>
        <taxon>Viridiplantae</taxon>
        <taxon>Streptophyta</taxon>
        <taxon>Embryophyta</taxon>
        <taxon>Bryophyta</taxon>
        <taxon>Bryophytina</taxon>
        <taxon>Bryopsida</taxon>
        <taxon>Dicranidae</taxon>
        <taxon>Pseudoditrichales</taxon>
        <taxon>Ditrichaceae</taxon>
        <taxon>Ceratodon</taxon>
    </lineage>
</organism>
<dbReference type="PANTHER" id="PTHR33240:SF15">
    <property type="entry name" value="GAG-PRO-LIKE PROTEIN"/>
    <property type="match status" value="1"/>
</dbReference>
<sequence length="412" mass="45989">MCKGLKKKKTTSKRVKVKTNLAARIGTSRKSLKKVFEVRAVEIEATIVDKVLPRVLVDGGSGVNIMSLRTMEQLGLEMTGPSPIVINMANQAREAPLGQISGCKVSTGGEEYTLTFQVIRMHSNRNSFPLLLGRPWLRAANAKVNWIGEKPHIIYGTEANLTKVYIQPTYPVNSGFSGSSSEGEDHVPREVMKTIEGAKLALTKIANPTTSFPLRCLGPSLYEWEDDGELSTWLADHPYTESEPSMDVFFMEELEYGPCGDINLAILVDDISYKDVCEVTLDGTQLSTLESILDEEALISPLHFRTTASGLQVGNDLPIYPPIPNDWYKGPTEQPHASPTDWQEMDISFEGEEPRMIKVGKQLTKEELEPYRALVMEYRDIFAWSYKELKGIPLEVVQHHIPLIPGSIPIWL</sequence>
<reference evidence="1" key="1">
    <citation type="submission" date="2020-06" db="EMBL/GenBank/DDBJ databases">
        <title>WGS assembly of Ceratodon purpureus strain R40.</title>
        <authorList>
            <person name="Carey S.B."/>
            <person name="Jenkins J."/>
            <person name="Shu S."/>
            <person name="Lovell J.T."/>
            <person name="Sreedasyam A."/>
            <person name="Maumus F."/>
            <person name="Tiley G.P."/>
            <person name="Fernandez-Pozo N."/>
            <person name="Barry K."/>
            <person name="Chen C."/>
            <person name="Wang M."/>
            <person name="Lipzen A."/>
            <person name="Daum C."/>
            <person name="Saski C.A."/>
            <person name="Payton A.C."/>
            <person name="Mcbreen J.C."/>
            <person name="Conrad R.E."/>
            <person name="Kollar L.M."/>
            <person name="Olsson S."/>
            <person name="Huttunen S."/>
            <person name="Landis J.B."/>
            <person name="Wickett N.J."/>
            <person name="Johnson M.G."/>
            <person name="Rensing S.A."/>
            <person name="Grimwood J."/>
            <person name="Schmutz J."/>
            <person name="Mcdaniel S.F."/>
        </authorList>
    </citation>
    <scope>NUCLEOTIDE SEQUENCE</scope>
    <source>
        <strain evidence="1">R40</strain>
    </source>
</reference>
<keyword evidence="2" id="KW-1185">Reference proteome</keyword>
<dbReference type="PANTHER" id="PTHR33240">
    <property type="entry name" value="OS08G0508500 PROTEIN"/>
    <property type="match status" value="1"/>
</dbReference>
<dbReference type="EMBL" id="CM026426">
    <property type="protein sequence ID" value="KAG0572008.1"/>
    <property type="molecule type" value="Genomic_DNA"/>
</dbReference>
<dbReference type="Proteomes" id="UP000822688">
    <property type="component" value="Chromosome V"/>
</dbReference>